<protein>
    <recommendedName>
        <fullName evidence="3 5">Coenzyme PQQ synthesis protein A</fullName>
    </recommendedName>
    <alternativeName>
        <fullName evidence="5">Pyrroloquinoline quinone biosynthesis protein A</fullName>
    </alternativeName>
</protein>
<accession>A0A158A3B4</accession>
<comment type="pathway">
    <text evidence="1 5">Cofactor biosynthesis; pyrroloquinoline quinone biosynthesis.</text>
</comment>
<dbReference type="UniPathway" id="UPA00539"/>
<dbReference type="GO" id="GO:0018189">
    <property type="term" value="P:pyrroloquinoline quinone biosynthetic process"/>
    <property type="evidence" value="ECO:0007669"/>
    <property type="project" value="UniProtKB-UniRule"/>
</dbReference>
<name>A0A158A3B4_9BURK</name>
<evidence type="ECO:0000256" key="3">
    <source>
        <dbReference type="ARBA" id="ARBA00015086"/>
    </source>
</evidence>
<dbReference type="EMBL" id="FCOX02000004">
    <property type="protein sequence ID" value="SAK52311.1"/>
    <property type="molecule type" value="Genomic_DNA"/>
</dbReference>
<sequence>MNAGAISNHAPGVLALAFKLRRIGMRGFARRLQEMKPRSGPASVWPITKGGSMKWETPSFTDMRFGFEITMYIATR</sequence>
<evidence type="ECO:0000256" key="2">
    <source>
        <dbReference type="ARBA" id="ARBA00009325"/>
    </source>
</evidence>
<comment type="caution">
    <text evidence="6">The sequence shown here is derived from an EMBL/GenBank/DDBJ whole genome shotgun (WGS) entry which is preliminary data.</text>
</comment>
<feature type="cross-link" description="Pyrroloquinoline quinone (Glu-Tyr)" evidence="5">
    <location>
        <begin position="68"/>
        <end position="72"/>
    </location>
</feature>
<dbReference type="AlphaFoldDB" id="A0A158A3B4"/>
<dbReference type="Pfam" id="PF08042">
    <property type="entry name" value="PqqA"/>
    <property type="match status" value="1"/>
</dbReference>
<comment type="similarity">
    <text evidence="2 5">Belongs to the PqqA family.</text>
</comment>
<evidence type="ECO:0000313" key="7">
    <source>
        <dbReference type="Proteomes" id="UP000071859"/>
    </source>
</evidence>
<reference evidence="6" key="1">
    <citation type="submission" date="2016-01" db="EMBL/GenBank/DDBJ databases">
        <authorList>
            <person name="Peeters C."/>
        </authorList>
    </citation>
    <scope>NUCLEOTIDE SEQUENCE</scope>
    <source>
        <strain evidence="6">LMG 29321</strain>
    </source>
</reference>
<evidence type="ECO:0000256" key="4">
    <source>
        <dbReference type="ARBA" id="ARBA00022905"/>
    </source>
</evidence>
<proteinExistence type="inferred from homology"/>
<evidence type="ECO:0000256" key="1">
    <source>
        <dbReference type="ARBA" id="ARBA00004886"/>
    </source>
</evidence>
<evidence type="ECO:0000313" key="6">
    <source>
        <dbReference type="EMBL" id="SAK52311.1"/>
    </source>
</evidence>
<keyword evidence="4 5" id="KW-0884">PQQ biosynthesis</keyword>
<dbReference type="HAMAP" id="MF_00656">
    <property type="entry name" value="PQQ_syn_PqqA"/>
    <property type="match status" value="1"/>
</dbReference>
<keyword evidence="7" id="KW-1185">Reference proteome</keyword>
<dbReference type="InterPro" id="IPR011725">
    <property type="entry name" value="PQQ_synth_PqqA"/>
</dbReference>
<gene>
    <name evidence="5" type="primary">pqqA</name>
    <name evidence="6" type="ORF">AWB78_01206</name>
</gene>
<dbReference type="NCBIfam" id="TIGR02107">
    <property type="entry name" value="PQQ_syn_pqqA"/>
    <property type="match status" value="1"/>
</dbReference>
<organism evidence="6 7">
    <name type="scientific">Caballeronia calidae</name>
    <dbReference type="NCBI Taxonomy" id="1777139"/>
    <lineage>
        <taxon>Bacteria</taxon>
        <taxon>Pseudomonadati</taxon>
        <taxon>Pseudomonadota</taxon>
        <taxon>Betaproteobacteria</taxon>
        <taxon>Burkholderiales</taxon>
        <taxon>Burkholderiaceae</taxon>
        <taxon>Caballeronia</taxon>
    </lineage>
</organism>
<dbReference type="Proteomes" id="UP000071859">
    <property type="component" value="Unassembled WGS sequence"/>
</dbReference>
<comment type="function">
    <text evidence="5">Required for coenzyme pyrroloquinoline quinone (PQQ) biosynthesis. PQQ is probably formed by cross-linking a specific glutamate to a specific tyrosine residue and excising these residues from the peptide.</text>
</comment>
<evidence type="ECO:0000256" key="5">
    <source>
        <dbReference type="HAMAP-Rule" id="MF_00656"/>
    </source>
</evidence>